<dbReference type="InterPro" id="IPR036756">
    <property type="entry name" value="H/ACA_rnp_Nop10_sf"/>
</dbReference>
<evidence type="ECO:0000256" key="3">
    <source>
        <dbReference type="ARBA" id="ARBA00018821"/>
    </source>
</evidence>
<dbReference type="InterPro" id="IPR007264">
    <property type="entry name" value="H/ACA_rnp_Nop10"/>
</dbReference>
<evidence type="ECO:0000313" key="8">
    <source>
        <dbReference type="EMBL" id="HHM44320.1"/>
    </source>
</evidence>
<keyword evidence="4 7" id="KW-0690">Ribosome biogenesis</keyword>
<dbReference type="Pfam" id="PF04135">
    <property type="entry name" value="Nop10p"/>
    <property type="match status" value="1"/>
</dbReference>
<evidence type="ECO:0000256" key="6">
    <source>
        <dbReference type="ARBA" id="ARBA00023274"/>
    </source>
</evidence>
<evidence type="ECO:0000256" key="7">
    <source>
        <dbReference type="HAMAP-Rule" id="MF_00803"/>
    </source>
</evidence>
<accession>A0A7J3VTC6</accession>
<sequence length="69" mass="7883">MNVLTVLKVGRLRRCPSCRTYTLRDNCPKCGEKTISPHPIHFIPDSHLGQLLLKARKKLTQPTEDNSKQ</sequence>
<proteinExistence type="inferred from homology"/>
<dbReference type="EMBL" id="DRXH01000116">
    <property type="protein sequence ID" value="HHM44320.1"/>
    <property type="molecule type" value="Genomic_DNA"/>
</dbReference>
<comment type="similarity">
    <text evidence="2 7">Belongs to the NOP10 family.</text>
</comment>
<evidence type="ECO:0000256" key="1">
    <source>
        <dbReference type="ARBA" id="ARBA00002325"/>
    </source>
</evidence>
<protein>
    <recommendedName>
        <fullName evidence="3 7">Ribosome biogenesis protein Nop10</fullName>
    </recommendedName>
</protein>
<evidence type="ECO:0000256" key="2">
    <source>
        <dbReference type="ARBA" id="ARBA00009462"/>
    </source>
</evidence>
<keyword evidence="6 7" id="KW-0687">Ribonucleoprotein</keyword>
<name>A0A7J3VTC6_CALS0</name>
<evidence type="ECO:0000256" key="5">
    <source>
        <dbReference type="ARBA" id="ARBA00022552"/>
    </source>
</evidence>
<dbReference type="InterPro" id="IPR023532">
    <property type="entry name" value="Nop10_arc-typ"/>
</dbReference>
<dbReference type="GO" id="GO:1990904">
    <property type="term" value="C:ribonucleoprotein complex"/>
    <property type="evidence" value="ECO:0007669"/>
    <property type="project" value="UniProtKB-KW"/>
</dbReference>
<keyword evidence="5 7" id="KW-0698">rRNA processing</keyword>
<dbReference type="HAMAP" id="MF_00803">
    <property type="entry name" value="Nop10"/>
    <property type="match status" value="1"/>
</dbReference>
<dbReference type="GO" id="GO:0006364">
    <property type="term" value="P:rRNA processing"/>
    <property type="evidence" value="ECO:0007669"/>
    <property type="project" value="UniProtKB-UniRule"/>
</dbReference>
<evidence type="ECO:0000256" key="4">
    <source>
        <dbReference type="ARBA" id="ARBA00022517"/>
    </source>
</evidence>
<dbReference type="GO" id="GO:0001522">
    <property type="term" value="P:pseudouridine synthesis"/>
    <property type="evidence" value="ECO:0007669"/>
    <property type="project" value="InterPro"/>
</dbReference>
<comment type="caution">
    <text evidence="8">The sequence shown here is derived from an EMBL/GenBank/DDBJ whole genome shotgun (WGS) entry which is preliminary data.</text>
</comment>
<dbReference type="GO" id="GO:0030515">
    <property type="term" value="F:snoRNA binding"/>
    <property type="evidence" value="ECO:0007669"/>
    <property type="project" value="InterPro"/>
</dbReference>
<dbReference type="Gene3D" id="2.20.28.40">
    <property type="entry name" value="H/ACA ribonucleoprotein complex, subunit Nop10"/>
    <property type="match status" value="1"/>
</dbReference>
<dbReference type="AlphaFoldDB" id="A0A7J3VTC6"/>
<comment type="function">
    <text evidence="1 7">Involved in ribosome biogenesis; more specifically in 18S rRNA pseudouridylation and in cleavage of pre-rRNA.</text>
</comment>
<dbReference type="SUPFAM" id="SSF144210">
    <property type="entry name" value="Nop10-like SnoRNP"/>
    <property type="match status" value="1"/>
</dbReference>
<reference evidence="8" key="1">
    <citation type="journal article" date="2020" name="mSystems">
        <title>Genome- and Community-Level Interaction Insights into Carbon Utilization and Element Cycling Functions of Hydrothermarchaeota in Hydrothermal Sediment.</title>
        <authorList>
            <person name="Zhou Z."/>
            <person name="Liu Y."/>
            <person name="Xu W."/>
            <person name="Pan J."/>
            <person name="Luo Z.H."/>
            <person name="Li M."/>
        </authorList>
    </citation>
    <scope>NUCLEOTIDE SEQUENCE [LARGE SCALE GENOMIC DNA]</scope>
    <source>
        <strain evidence="8">SpSt-1074</strain>
    </source>
</reference>
<gene>
    <name evidence="7" type="primary">nop10</name>
    <name evidence="8" type="ORF">ENM31_03365</name>
</gene>
<organism evidence="8">
    <name type="scientific">Caldiarchaeum subterraneum</name>
    <dbReference type="NCBI Taxonomy" id="311458"/>
    <lineage>
        <taxon>Archaea</taxon>
        <taxon>Nitrososphaerota</taxon>
        <taxon>Candidatus Caldarchaeales</taxon>
        <taxon>Candidatus Caldarchaeaceae</taxon>
        <taxon>Candidatus Caldarchaeum</taxon>
    </lineage>
</organism>